<dbReference type="EMBL" id="CM001167">
    <property type="protein sequence ID" value="EGJ70419.1"/>
    <property type="molecule type" value="Genomic_DNA"/>
</dbReference>
<protein>
    <recommendedName>
        <fullName evidence="2">PpiC domain-containing protein</fullName>
    </recommendedName>
</protein>
<dbReference type="PROSITE" id="PS50198">
    <property type="entry name" value="PPIC_PPIASE_2"/>
    <property type="match status" value="1"/>
</dbReference>
<organism evidence="3 4">
    <name type="scientific">Bacteroides coprosuis DSM 18011</name>
    <dbReference type="NCBI Taxonomy" id="679937"/>
    <lineage>
        <taxon>Bacteria</taxon>
        <taxon>Pseudomonadati</taxon>
        <taxon>Bacteroidota</taxon>
        <taxon>Bacteroidia</taxon>
        <taxon>Bacteroidales</taxon>
        <taxon>Bacteroidaceae</taxon>
        <taxon>Bacteroides</taxon>
    </lineage>
</organism>
<name>F3ZPX7_9BACE</name>
<evidence type="ECO:0000313" key="3">
    <source>
        <dbReference type="EMBL" id="EGJ70419.1"/>
    </source>
</evidence>
<feature type="domain" description="PpiC" evidence="2">
    <location>
        <begin position="112"/>
        <end position="210"/>
    </location>
</feature>
<evidence type="ECO:0000313" key="4">
    <source>
        <dbReference type="Proteomes" id="UP000018439"/>
    </source>
</evidence>
<dbReference type="Gene3D" id="3.10.50.40">
    <property type="match status" value="1"/>
</dbReference>
<keyword evidence="1" id="KW-0697">Rotamase</keyword>
<sequence length="493" mass="57841">MNKDGEFSILVLFYSSKRSIFGIITKTFMKSRFIVLCSLILSASVTFSQSNEQDNSLLYSLKLADAYQSQVDESLSFKMKWGEHKEDLFINTILKRLKLDSYFNATEETAPEKMFLLRQIFMPVGQRVSYQEENKIKEEANAVFEQYLAKPSNSLFEELIKQYSFDKNTKWVSQEEETSEFQTIVELLSKGEISRPFITPRGIHIVQKMDEKTVRNSYMKPTGKSVQSVLQDFNMIVHEDAKRELLFDGFTKKTLITTDYQTVKYEDFKRFSLGNSTKGDKSLWDDFLKYMLIKDLKLQFVDNPDYKMKLNALYEKEMIDAIYQKKVVNKALSNPKGVDEYYLAHQSDYYWDFPKFQGVLLFCKNKKVRKQLHTELSNIPLNQWEEKIKSFNANEILVHYELGEFELGKNAAIDYYIFGQGKKKEARIKGYTKTRIYGEVVKGPKTLDDIRDKVTLDYYEYLNREWEKELYSSYKSGNLSLNFLKSVNNQASN</sequence>
<dbReference type="STRING" id="679937.Bcop_0200"/>
<evidence type="ECO:0000256" key="1">
    <source>
        <dbReference type="PROSITE-ProRule" id="PRU00278"/>
    </source>
</evidence>
<accession>F3ZPX7</accession>
<dbReference type="eggNOG" id="COG0760">
    <property type="taxonomic scope" value="Bacteria"/>
</dbReference>
<keyword evidence="4" id="KW-1185">Reference proteome</keyword>
<dbReference type="InterPro" id="IPR046357">
    <property type="entry name" value="PPIase_dom_sf"/>
</dbReference>
<dbReference type="Pfam" id="PF00639">
    <property type="entry name" value="Rotamase"/>
    <property type="match status" value="1"/>
</dbReference>
<dbReference type="InterPro" id="IPR000297">
    <property type="entry name" value="PPIase_PpiC"/>
</dbReference>
<evidence type="ECO:0000259" key="2">
    <source>
        <dbReference type="PROSITE" id="PS50198"/>
    </source>
</evidence>
<dbReference type="SUPFAM" id="SSF54534">
    <property type="entry name" value="FKBP-like"/>
    <property type="match status" value="1"/>
</dbReference>
<proteinExistence type="predicted"/>
<dbReference type="OrthoDB" id="14196at2"/>
<gene>
    <name evidence="3" type="ORF">Bcop_0200</name>
</gene>
<dbReference type="AlphaFoldDB" id="F3ZPX7"/>
<dbReference type="Proteomes" id="UP000018439">
    <property type="component" value="Chromosome"/>
</dbReference>
<dbReference type="GO" id="GO:0003755">
    <property type="term" value="F:peptidyl-prolyl cis-trans isomerase activity"/>
    <property type="evidence" value="ECO:0007669"/>
    <property type="project" value="UniProtKB-KW"/>
</dbReference>
<keyword evidence="1" id="KW-0413">Isomerase</keyword>
<dbReference type="HOGENOM" id="CLU_019451_1_0_10"/>
<reference evidence="3 4" key="1">
    <citation type="journal article" date="2011" name="Stand. Genomic Sci.">
        <title>Non-contiguous finished genome sequence of Bacteroides coprosuis type strain (PC139).</title>
        <authorList>
            <person name="Land M."/>
            <person name="Held B."/>
            <person name="Gronow S."/>
            <person name="Abt B."/>
            <person name="Lucas S."/>
            <person name="Del Rio T.G."/>
            <person name="Nolan M."/>
            <person name="Tice H."/>
            <person name="Cheng J.F."/>
            <person name="Pitluck S."/>
            <person name="Liolios K."/>
            <person name="Pagani I."/>
            <person name="Ivanova N."/>
            <person name="Mavromatis K."/>
            <person name="Mikhailova N."/>
            <person name="Pati A."/>
            <person name="Tapia R."/>
            <person name="Han C."/>
            <person name="Goodwin L."/>
            <person name="Chen A."/>
            <person name="Palaniappan K."/>
            <person name="Hauser L."/>
            <person name="Brambilla E.M."/>
            <person name="Rohde M."/>
            <person name="Goker M."/>
            <person name="Detter J.C."/>
            <person name="Woyke T."/>
            <person name="Bristow J."/>
            <person name="Eisen J.A."/>
            <person name="Markowitz V."/>
            <person name="Hugenholtz P."/>
            <person name="Kyrpides N.C."/>
            <person name="Klenk H.P."/>
            <person name="Lapidus A."/>
        </authorList>
    </citation>
    <scope>NUCLEOTIDE SEQUENCE [LARGE SCALE GENOMIC DNA]</scope>
    <source>
        <strain evidence="3 4">DSM 18011</strain>
    </source>
</reference>